<dbReference type="EMBL" id="SMMG02000003">
    <property type="protein sequence ID" value="KAA3479711.1"/>
    <property type="molecule type" value="Genomic_DNA"/>
</dbReference>
<evidence type="ECO:0000256" key="1">
    <source>
        <dbReference type="SAM" id="MobiDB-lite"/>
    </source>
</evidence>
<keyword evidence="5" id="KW-0378">Hydrolase</keyword>
<feature type="domain" description="Integrase zinc-binding" evidence="3">
    <location>
        <begin position="522"/>
        <end position="558"/>
    </location>
</feature>
<dbReference type="GO" id="GO:0006508">
    <property type="term" value="P:proteolysis"/>
    <property type="evidence" value="ECO:0007669"/>
    <property type="project" value="UniProtKB-KW"/>
</dbReference>
<feature type="compositionally biased region" description="Polar residues" evidence="1">
    <location>
        <begin position="23"/>
        <end position="52"/>
    </location>
</feature>
<organism evidence="5 6">
    <name type="scientific">Gossypium australe</name>
    <dbReference type="NCBI Taxonomy" id="47621"/>
    <lineage>
        <taxon>Eukaryota</taxon>
        <taxon>Viridiplantae</taxon>
        <taxon>Streptophyta</taxon>
        <taxon>Embryophyta</taxon>
        <taxon>Tracheophyta</taxon>
        <taxon>Spermatophyta</taxon>
        <taxon>Magnoliopsida</taxon>
        <taxon>eudicotyledons</taxon>
        <taxon>Gunneridae</taxon>
        <taxon>Pentapetalae</taxon>
        <taxon>rosids</taxon>
        <taxon>malvids</taxon>
        <taxon>Malvales</taxon>
        <taxon>Malvaceae</taxon>
        <taxon>Malvoideae</taxon>
        <taxon>Gossypium</taxon>
    </lineage>
</organism>
<evidence type="ECO:0000259" key="4">
    <source>
        <dbReference type="Pfam" id="PF24626"/>
    </source>
</evidence>
<dbReference type="InterPro" id="IPR043502">
    <property type="entry name" value="DNA/RNA_pol_sf"/>
</dbReference>
<dbReference type="Gene3D" id="1.10.340.70">
    <property type="match status" value="1"/>
</dbReference>
<feature type="domain" description="Tf2-1-like SH3-like" evidence="4">
    <location>
        <begin position="598"/>
        <end position="657"/>
    </location>
</feature>
<dbReference type="InterPro" id="IPR056924">
    <property type="entry name" value="SH3_Tf2-1"/>
</dbReference>
<comment type="caution">
    <text evidence="5">The sequence shown here is derived from an EMBL/GenBank/DDBJ whole genome shotgun (WGS) entry which is preliminary data.</text>
</comment>
<gene>
    <name evidence="5" type="ORF">EPI10_020202</name>
</gene>
<dbReference type="InterPro" id="IPR005162">
    <property type="entry name" value="Retrotrans_gag_dom"/>
</dbReference>
<feature type="region of interest" description="Disordered" evidence="1">
    <location>
        <begin position="265"/>
        <end position="304"/>
    </location>
</feature>
<accession>A0A5B6WD62</accession>
<feature type="domain" description="Retrotransposon gag" evidence="2">
    <location>
        <begin position="84"/>
        <end position="171"/>
    </location>
</feature>
<sequence>MSSRSSRVRGSRGCRGHRGGAQVESSFMGSMPNLETSETVGTPTADIGSQTPTAEDNALYQAMIQVLERIVGTHSRSESQWGVVSLLRGDAYKWWLTVEQSAQPEQVNWDYFKTAFQNKYLGASYVEARRREFINLVQGKRSVVEYETGFLRLSKYVRALVASDYDKSVRFEESVRYDLRVLIAHQRERVFAALVNKTKIEEKVKPNEHKRRDQERSLYKVKRDLGPSSFGKRPKKRVRFDEPSRTKAPAATIEIQLCSDYGRRHTGELSSSVQPSRVAPQPPRGPDMVRGGNSSGRGQRALSKGQSIMVDKLMKHQVILDCISKRFTLRHDENGEIVMIGECRDYLSNVISTLLSVRDIRTVKDFSDVFSDELPGVPPDREVEFGIDLLPSIAHVSIAPYRMAPKELLKVKETNVYKIASKNRYGHYEFLVMPFDLTIASAAFMDLMNREVSFLGYVVIAKGIRVDLKKIKARRWVELLKDYDCKIEYHPSKVKPTCVEQIQAKQLSDKSLVERLRQIDSGGNKMYRDLRKFYWWPRLKWEVTTFVSHYRTCQKVKVEHQLPSSLLQPIKIPMWKWERVTIDFVSGLPLTPTKKDSVWCLRGKRFSDFGRKGKLSPRFIGHYRILKHVEHVAYKIELLSELDRIHDVFHASMFRGYRTYPSNIVSIEEIEVRPDLTFKKEPVKILERDVKVLKKKIISLVKVLWRNHGTKEATWEPEDFIRQ</sequence>
<keyword evidence="6" id="KW-1185">Reference proteome</keyword>
<dbReference type="PANTHER" id="PTHR46148:SF44">
    <property type="entry name" value="GAG-POL POLYPROTEIN"/>
    <property type="match status" value="1"/>
</dbReference>
<keyword evidence="5" id="KW-0645">Protease</keyword>
<name>A0A5B6WD62_9ROSI</name>
<feature type="region of interest" description="Disordered" evidence="1">
    <location>
        <begin position="1"/>
        <end position="52"/>
    </location>
</feature>
<evidence type="ECO:0000259" key="2">
    <source>
        <dbReference type="Pfam" id="PF03732"/>
    </source>
</evidence>
<feature type="compositionally biased region" description="Basic residues" evidence="1">
    <location>
        <begin position="1"/>
        <end position="18"/>
    </location>
</feature>
<dbReference type="SUPFAM" id="SSF56672">
    <property type="entry name" value="DNA/RNA polymerases"/>
    <property type="match status" value="1"/>
</dbReference>
<feature type="compositionally biased region" description="Basic and acidic residues" evidence="1">
    <location>
        <begin position="204"/>
        <end position="225"/>
    </location>
</feature>
<keyword evidence="5" id="KW-0482">Metalloprotease</keyword>
<dbReference type="Pfam" id="PF24626">
    <property type="entry name" value="SH3_Tf2-1"/>
    <property type="match status" value="1"/>
</dbReference>
<feature type="region of interest" description="Disordered" evidence="1">
    <location>
        <begin position="204"/>
        <end position="247"/>
    </location>
</feature>
<dbReference type="Proteomes" id="UP000325315">
    <property type="component" value="Unassembled WGS sequence"/>
</dbReference>
<dbReference type="Pfam" id="PF17921">
    <property type="entry name" value="Integrase_H2C2"/>
    <property type="match status" value="1"/>
</dbReference>
<evidence type="ECO:0000313" key="6">
    <source>
        <dbReference type="Proteomes" id="UP000325315"/>
    </source>
</evidence>
<dbReference type="InterPro" id="IPR041588">
    <property type="entry name" value="Integrase_H2C2"/>
</dbReference>
<dbReference type="AlphaFoldDB" id="A0A5B6WD62"/>
<dbReference type="PANTHER" id="PTHR46148">
    <property type="entry name" value="CHROMO DOMAIN-CONTAINING PROTEIN"/>
    <property type="match status" value="1"/>
</dbReference>
<reference evidence="6" key="1">
    <citation type="journal article" date="2019" name="Plant Biotechnol. J.">
        <title>Genome sequencing of the Australian wild diploid species Gossypium australe highlights disease resistance and delayed gland morphogenesis.</title>
        <authorList>
            <person name="Cai Y."/>
            <person name="Cai X."/>
            <person name="Wang Q."/>
            <person name="Wang P."/>
            <person name="Zhang Y."/>
            <person name="Cai C."/>
            <person name="Xu Y."/>
            <person name="Wang K."/>
            <person name="Zhou Z."/>
            <person name="Wang C."/>
            <person name="Geng S."/>
            <person name="Li B."/>
            <person name="Dong Q."/>
            <person name="Hou Y."/>
            <person name="Wang H."/>
            <person name="Ai P."/>
            <person name="Liu Z."/>
            <person name="Yi F."/>
            <person name="Sun M."/>
            <person name="An G."/>
            <person name="Cheng J."/>
            <person name="Zhang Y."/>
            <person name="Shi Q."/>
            <person name="Xie Y."/>
            <person name="Shi X."/>
            <person name="Chang Y."/>
            <person name="Huang F."/>
            <person name="Chen Y."/>
            <person name="Hong S."/>
            <person name="Mi L."/>
            <person name="Sun Q."/>
            <person name="Zhang L."/>
            <person name="Zhou B."/>
            <person name="Peng R."/>
            <person name="Zhang X."/>
            <person name="Liu F."/>
        </authorList>
    </citation>
    <scope>NUCLEOTIDE SEQUENCE [LARGE SCALE GENOMIC DNA]</scope>
    <source>
        <strain evidence="6">cv. PA1801</strain>
    </source>
</reference>
<dbReference type="GO" id="GO:0008237">
    <property type="term" value="F:metallopeptidase activity"/>
    <property type="evidence" value="ECO:0007669"/>
    <property type="project" value="UniProtKB-KW"/>
</dbReference>
<protein>
    <submittedName>
        <fullName evidence="5">ATP-dependent zinc metalloprotease FtsH</fullName>
    </submittedName>
</protein>
<evidence type="ECO:0000259" key="3">
    <source>
        <dbReference type="Pfam" id="PF17921"/>
    </source>
</evidence>
<dbReference type="OrthoDB" id="2272416at2759"/>
<evidence type="ECO:0000313" key="5">
    <source>
        <dbReference type="EMBL" id="KAA3479711.1"/>
    </source>
</evidence>
<proteinExistence type="predicted"/>
<dbReference type="Pfam" id="PF03732">
    <property type="entry name" value="Retrotrans_gag"/>
    <property type="match status" value="1"/>
</dbReference>